<protein>
    <submittedName>
        <fullName evidence="9">Surface polysaccharide O-acyltransferase-like enzyme</fullName>
    </submittedName>
</protein>
<keyword evidence="6 7" id="KW-0472">Membrane</keyword>
<evidence type="ECO:0000256" key="4">
    <source>
        <dbReference type="ARBA" id="ARBA00022692"/>
    </source>
</evidence>
<keyword evidence="10" id="KW-1185">Reference proteome</keyword>
<keyword evidence="5 7" id="KW-1133">Transmembrane helix</keyword>
<evidence type="ECO:0000256" key="2">
    <source>
        <dbReference type="ARBA" id="ARBA00007400"/>
    </source>
</evidence>
<feature type="transmembrane region" description="Helical" evidence="7">
    <location>
        <begin position="183"/>
        <end position="201"/>
    </location>
</feature>
<keyword evidence="4 7" id="KW-0812">Transmembrane</keyword>
<evidence type="ECO:0000256" key="3">
    <source>
        <dbReference type="ARBA" id="ARBA00022475"/>
    </source>
</evidence>
<evidence type="ECO:0000259" key="8">
    <source>
        <dbReference type="Pfam" id="PF01757"/>
    </source>
</evidence>
<evidence type="ECO:0000256" key="6">
    <source>
        <dbReference type="ARBA" id="ARBA00023136"/>
    </source>
</evidence>
<dbReference type="Proteomes" id="UP000245462">
    <property type="component" value="Unassembled WGS sequence"/>
</dbReference>
<dbReference type="GO" id="GO:0005886">
    <property type="term" value="C:plasma membrane"/>
    <property type="evidence" value="ECO:0007669"/>
    <property type="project" value="UniProtKB-SubCell"/>
</dbReference>
<feature type="transmembrane region" description="Helical" evidence="7">
    <location>
        <begin position="282"/>
        <end position="301"/>
    </location>
</feature>
<dbReference type="EMBL" id="QEKY01000001">
    <property type="protein sequence ID" value="PVZ15135.1"/>
    <property type="molecule type" value="Genomic_DNA"/>
</dbReference>
<evidence type="ECO:0000313" key="9">
    <source>
        <dbReference type="EMBL" id="PVZ15135.1"/>
    </source>
</evidence>
<feature type="transmembrane region" description="Helical" evidence="7">
    <location>
        <begin position="243"/>
        <end position="261"/>
    </location>
</feature>
<evidence type="ECO:0000256" key="5">
    <source>
        <dbReference type="ARBA" id="ARBA00022989"/>
    </source>
</evidence>
<reference evidence="9 10" key="1">
    <citation type="submission" date="2018-04" db="EMBL/GenBank/DDBJ databases">
        <title>Genomic Encyclopedia of Type Strains, Phase IV (KMG-IV): sequencing the most valuable type-strain genomes for metagenomic binning, comparative biology and taxonomic classification.</title>
        <authorList>
            <person name="Goeker M."/>
        </authorList>
    </citation>
    <scope>NUCLEOTIDE SEQUENCE [LARGE SCALE GENOMIC DNA]</scope>
    <source>
        <strain evidence="9 10">DSM 28520</strain>
    </source>
</reference>
<feature type="transmembrane region" description="Helical" evidence="7">
    <location>
        <begin position="307"/>
        <end position="326"/>
    </location>
</feature>
<evidence type="ECO:0000256" key="1">
    <source>
        <dbReference type="ARBA" id="ARBA00004651"/>
    </source>
</evidence>
<feature type="transmembrane region" description="Helical" evidence="7">
    <location>
        <begin position="51"/>
        <end position="72"/>
    </location>
</feature>
<dbReference type="InterPro" id="IPR002656">
    <property type="entry name" value="Acyl_transf_3_dom"/>
</dbReference>
<comment type="similarity">
    <text evidence="2">Belongs to the acyltransferase 3 family.</text>
</comment>
<feature type="transmembrane region" description="Helical" evidence="7">
    <location>
        <begin position="213"/>
        <end position="231"/>
    </location>
</feature>
<comment type="caution">
    <text evidence="9">The sequence shown here is derived from an EMBL/GenBank/DDBJ whole genome shotgun (WGS) entry which is preliminary data.</text>
</comment>
<feature type="transmembrane region" description="Helical" evidence="7">
    <location>
        <begin position="158"/>
        <end position="177"/>
    </location>
</feature>
<keyword evidence="9" id="KW-0012">Acyltransferase</keyword>
<dbReference type="GO" id="GO:0016413">
    <property type="term" value="F:O-acetyltransferase activity"/>
    <property type="evidence" value="ECO:0007669"/>
    <property type="project" value="TreeGrafter"/>
</dbReference>
<keyword evidence="9" id="KW-0808">Transferase</keyword>
<feature type="transmembrane region" description="Helical" evidence="7">
    <location>
        <begin position="121"/>
        <end position="138"/>
    </location>
</feature>
<accession>A0A2U1FSJ8</accession>
<dbReference type="AlphaFoldDB" id="A0A2U1FSJ8"/>
<dbReference type="GO" id="GO:0009246">
    <property type="term" value="P:enterobacterial common antigen biosynthetic process"/>
    <property type="evidence" value="ECO:0007669"/>
    <property type="project" value="TreeGrafter"/>
</dbReference>
<feature type="domain" description="Acyltransferase 3" evidence="8">
    <location>
        <begin position="8"/>
        <end position="325"/>
    </location>
</feature>
<comment type="subcellular location">
    <subcellularLocation>
        <location evidence="1">Cell membrane</location>
        <topology evidence="1">Multi-pass membrane protein</topology>
    </subcellularLocation>
</comment>
<dbReference type="Pfam" id="PF01757">
    <property type="entry name" value="Acyl_transf_3"/>
    <property type="match status" value="1"/>
</dbReference>
<feature type="transmembrane region" description="Helical" evidence="7">
    <location>
        <begin position="84"/>
        <end position="101"/>
    </location>
</feature>
<evidence type="ECO:0000313" key="10">
    <source>
        <dbReference type="Proteomes" id="UP000245462"/>
    </source>
</evidence>
<dbReference type="PANTHER" id="PTHR40074">
    <property type="entry name" value="O-ACETYLTRANSFERASE WECH"/>
    <property type="match status" value="1"/>
</dbReference>
<proteinExistence type="inferred from homology"/>
<keyword evidence="3" id="KW-1003">Cell membrane</keyword>
<dbReference type="PANTHER" id="PTHR40074:SF2">
    <property type="entry name" value="O-ACETYLTRANSFERASE WECH"/>
    <property type="match status" value="1"/>
</dbReference>
<sequence>MTAKGRNGAIDVLRVLAGLMVIGIHTSGEYVLEGVNDGANFLAGLCWEAVVQPAVPLFVIISGAFVLGRYEAWGIFYRKRMPRLLGILLFWLPFYWLWMWVKGNDIGSYLAGFWQGRSFVHLWYVVMLLGLYAFVPLLNEVIRRCEVDGENTARKRLWALSVSFLLVGILSNTYDYVLGYNRFFPLLWVDYIGYFLIGYTLRRYPPVRTLPILCLYLLSSVALYAASRYAFDRGEGLYLYRNLSPLIVLSAVSFFAFFVSLRRCNPKIERIGQMQGDILGIYLVHIAVLNVVTKVLVLTTPVLMQHAWLNIPVRVALVFLISWGVVRLMKRLPVARSLV</sequence>
<organism evidence="9 10">
    <name type="scientific">Porphyromonas loveana</name>
    <dbReference type="NCBI Taxonomy" id="1884669"/>
    <lineage>
        <taxon>Bacteria</taxon>
        <taxon>Pseudomonadati</taxon>
        <taxon>Bacteroidota</taxon>
        <taxon>Bacteroidia</taxon>
        <taxon>Bacteroidales</taxon>
        <taxon>Porphyromonadaceae</taxon>
        <taxon>Porphyromonas</taxon>
    </lineage>
</organism>
<gene>
    <name evidence="9" type="ORF">C7382_10166</name>
</gene>
<dbReference type="OrthoDB" id="9810469at2"/>
<feature type="transmembrane region" description="Helical" evidence="7">
    <location>
        <begin position="12"/>
        <end position="31"/>
    </location>
</feature>
<dbReference type="RefSeq" id="WP_116678323.1">
    <property type="nucleotide sequence ID" value="NZ_QEKY01000001.1"/>
</dbReference>
<name>A0A2U1FSJ8_9PORP</name>
<evidence type="ECO:0000256" key="7">
    <source>
        <dbReference type="SAM" id="Phobius"/>
    </source>
</evidence>
<dbReference type="GeneID" id="94549771"/>